<keyword evidence="2" id="KW-0677">Repeat</keyword>
<dbReference type="AlphaFoldDB" id="A0A915PXF9"/>
<dbReference type="GO" id="GO:0003723">
    <property type="term" value="F:RNA binding"/>
    <property type="evidence" value="ECO:0007669"/>
    <property type="project" value="UniProtKB-UniRule"/>
</dbReference>
<keyword evidence="8" id="KW-1185">Reference proteome</keyword>
<feature type="compositionally biased region" description="Basic residues" evidence="5">
    <location>
        <begin position="260"/>
        <end position="269"/>
    </location>
</feature>
<keyword evidence="3 4" id="KW-0694">RNA-binding</keyword>
<keyword evidence="1" id="KW-0597">Phosphoprotein</keyword>
<proteinExistence type="predicted"/>
<dbReference type="InterPro" id="IPR012677">
    <property type="entry name" value="Nucleotide-bd_a/b_plait_sf"/>
</dbReference>
<dbReference type="WBParaSite" id="sdigi.contig415.g8168.t1">
    <property type="protein sequence ID" value="sdigi.contig415.g8168.t1"/>
    <property type="gene ID" value="sdigi.contig415.g8168"/>
</dbReference>
<dbReference type="InterPro" id="IPR006536">
    <property type="entry name" value="HnRNP-L/PTB"/>
</dbReference>
<evidence type="ECO:0000259" key="7">
    <source>
        <dbReference type="PROSITE" id="PS50102"/>
    </source>
</evidence>
<evidence type="ECO:0000256" key="4">
    <source>
        <dbReference type="PROSITE-ProRule" id="PRU00176"/>
    </source>
</evidence>
<feature type="domain" description="RRM" evidence="7">
    <location>
        <begin position="736"/>
        <end position="811"/>
    </location>
</feature>
<accession>A0A915PXF9</accession>
<dbReference type="Gene3D" id="3.30.70.330">
    <property type="match status" value="3"/>
</dbReference>
<dbReference type="Proteomes" id="UP000887581">
    <property type="component" value="Unplaced"/>
</dbReference>
<feature type="domain" description="RRM" evidence="7">
    <location>
        <begin position="611"/>
        <end position="693"/>
    </location>
</feature>
<feature type="compositionally biased region" description="Polar residues" evidence="5">
    <location>
        <begin position="271"/>
        <end position="281"/>
    </location>
</feature>
<evidence type="ECO:0000256" key="3">
    <source>
        <dbReference type="ARBA" id="ARBA00022884"/>
    </source>
</evidence>
<dbReference type="InterPro" id="IPR035979">
    <property type="entry name" value="RBD_domain_sf"/>
</dbReference>
<feature type="signal peptide" evidence="6">
    <location>
        <begin position="1"/>
        <end position="25"/>
    </location>
</feature>
<dbReference type="InterPro" id="IPR055204">
    <property type="entry name" value="HNRNPL_RRM"/>
</dbReference>
<feature type="compositionally biased region" description="Low complexity" evidence="5">
    <location>
        <begin position="300"/>
        <end position="324"/>
    </location>
</feature>
<dbReference type="Pfam" id="PF13893">
    <property type="entry name" value="RRM_5"/>
    <property type="match status" value="1"/>
</dbReference>
<keyword evidence="6" id="KW-0732">Signal</keyword>
<feature type="region of interest" description="Disordered" evidence="5">
    <location>
        <begin position="260"/>
        <end position="281"/>
    </location>
</feature>
<feature type="chain" id="PRO_5037424841" evidence="6">
    <location>
        <begin position="26"/>
        <end position="813"/>
    </location>
</feature>
<organism evidence="8 9">
    <name type="scientific">Setaria digitata</name>
    <dbReference type="NCBI Taxonomy" id="48799"/>
    <lineage>
        <taxon>Eukaryota</taxon>
        <taxon>Metazoa</taxon>
        <taxon>Ecdysozoa</taxon>
        <taxon>Nematoda</taxon>
        <taxon>Chromadorea</taxon>
        <taxon>Rhabditida</taxon>
        <taxon>Spirurina</taxon>
        <taxon>Spiruromorpha</taxon>
        <taxon>Filarioidea</taxon>
        <taxon>Setariidae</taxon>
        <taxon>Setaria</taxon>
    </lineage>
</organism>
<evidence type="ECO:0000256" key="6">
    <source>
        <dbReference type="SAM" id="SignalP"/>
    </source>
</evidence>
<dbReference type="CDD" id="cd12425">
    <property type="entry name" value="RRM4_PTBP1_like"/>
    <property type="match status" value="1"/>
</dbReference>
<evidence type="ECO:0000313" key="9">
    <source>
        <dbReference type="WBParaSite" id="sdigi.contig415.g8168.t1"/>
    </source>
</evidence>
<evidence type="ECO:0000256" key="1">
    <source>
        <dbReference type="ARBA" id="ARBA00022553"/>
    </source>
</evidence>
<dbReference type="CDD" id="cd12423">
    <property type="entry name" value="RRM3_PTBP1_like"/>
    <property type="match status" value="1"/>
</dbReference>
<dbReference type="GO" id="GO:0005634">
    <property type="term" value="C:nucleus"/>
    <property type="evidence" value="ECO:0007669"/>
    <property type="project" value="InterPro"/>
</dbReference>
<evidence type="ECO:0000313" key="8">
    <source>
        <dbReference type="Proteomes" id="UP000887581"/>
    </source>
</evidence>
<dbReference type="Pfam" id="PF22976">
    <property type="entry name" value="RRM_10"/>
    <property type="match status" value="1"/>
</dbReference>
<dbReference type="InterPro" id="IPR000504">
    <property type="entry name" value="RRM_dom"/>
</dbReference>
<dbReference type="SMART" id="SM00360">
    <property type="entry name" value="RRM"/>
    <property type="match status" value="3"/>
</dbReference>
<evidence type="ECO:0000256" key="5">
    <source>
        <dbReference type="SAM" id="MobiDB-lite"/>
    </source>
</evidence>
<evidence type="ECO:0000256" key="2">
    <source>
        <dbReference type="ARBA" id="ARBA00022737"/>
    </source>
</evidence>
<protein>
    <submittedName>
        <fullName evidence="9">RRM domain-containing protein</fullName>
    </submittedName>
</protein>
<dbReference type="NCBIfam" id="TIGR01649">
    <property type="entry name" value="hnRNP-L_PTB"/>
    <property type="match status" value="1"/>
</dbReference>
<dbReference type="SUPFAM" id="SSF54928">
    <property type="entry name" value="RNA-binding domain, RBD"/>
    <property type="match status" value="2"/>
</dbReference>
<name>A0A915PXF9_9BILA</name>
<dbReference type="InterPro" id="IPR021790">
    <property type="entry name" value="PTBP1-like_RRM2"/>
</dbReference>
<dbReference type="FunFam" id="3.30.70.330:FF:000341">
    <property type="entry name" value="Hephaestus, isoform C"/>
    <property type="match status" value="1"/>
</dbReference>
<feature type="region of interest" description="Disordered" evidence="5">
    <location>
        <begin position="692"/>
        <end position="711"/>
    </location>
</feature>
<reference evidence="9" key="1">
    <citation type="submission" date="2022-11" db="UniProtKB">
        <authorList>
            <consortium name="WormBaseParasite"/>
        </authorList>
    </citation>
    <scope>IDENTIFICATION</scope>
</reference>
<dbReference type="PANTHER" id="PTHR15592">
    <property type="entry name" value="MATRIN 3/NUCLEAR PROTEIN 220-RELATED"/>
    <property type="match status" value="1"/>
</dbReference>
<dbReference type="PROSITE" id="PS50102">
    <property type="entry name" value="RRM"/>
    <property type="match status" value="2"/>
</dbReference>
<dbReference type="GO" id="GO:0006397">
    <property type="term" value="P:mRNA processing"/>
    <property type="evidence" value="ECO:0007669"/>
    <property type="project" value="InterPro"/>
</dbReference>
<dbReference type="Pfam" id="PF11835">
    <property type="entry name" value="RRM_8"/>
    <property type="match status" value="1"/>
</dbReference>
<feature type="region of interest" description="Disordered" evidence="5">
    <location>
        <begin position="295"/>
        <end position="324"/>
    </location>
</feature>
<sequence length="813" mass="88761">MCNALSTFLKVFAIFVGWLLTETETARTSSSLLRILTYSATVARCINGFIARIFLWLPPTASAATLFPHTVAATFGNISQSGSVLSTLPFYPLSACTTAALIPGGEAQTTLLPHPNPHVSVGAFFHQQYPNFQPSAIATATFLSSNILRNTGISGIPLTATNKRKSSTIYSGISGNKLYRGKHFATVSESPSTTPVNTKKTCLKLDENPFSGAISEISPTTHSFAAACMAASPIRPIIGQQQQSSQQQLIIASDISNRHQCRNHHHRHPNTNEQSSRIAVTSSTTANIQESVCNRRQHSSMEQVRQQSQSQTQQSQSQQDSQEQMRLNNVMQPTAKLTYYWKQPVYYSIFLSQALIFRRDNTASNLLVLGNGSTTTGAAPISASALDISACTQQQPNSVLRVIIENMLYPVTLDVLHQIFSRYGKNSFIPSGDAAAHQPNTFQALVQLSEANSAQLARQSLDGQNVYSGCCCLRIDYSKLATLNVKYNNDKSRDYTNPNLPSGELTLEQQLSLVSAATGGQMGPAIASLVQSPFAFPFGAANPQFAFQQQAAAFPQADALASPTGISPFLTGLTTTLASGATSPVTANAAMINATAAALRFPHVNVLNMSSVVLVSNLNENNHLSRISEQENVKGLETWTGVYGDVHRVKILFNKKDNALIQYAEPQQAQLAIQHLDKVRWHDKQIRVATSKHSNVQMPKEGQPDAGLTRDYSQSSLHRFKKPGSKNYLNIYPPSSTLHLSNIPPNITEEFLTSAFEQRGYVPKGFKFFPKDHKMALLQLNDVETAINALIEMHNFKLAENAHLRVSFSKSGI</sequence>